<proteinExistence type="predicted"/>
<accession>A0A5B7GRA9</accession>
<organism evidence="2 3">
    <name type="scientific">Portunus trituberculatus</name>
    <name type="common">Swimming crab</name>
    <name type="synonym">Neptunus trituberculatus</name>
    <dbReference type="NCBI Taxonomy" id="210409"/>
    <lineage>
        <taxon>Eukaryota</taxon>
        <taxon>Metazoa</taxon>
        <taxon>Ecdysozoa</taxon>
        <taxon>Arthropoda</taxon>
        <taxon>Crustacea</taxon>
        <taxon>Multicrustacea</taxon>
        <taxon>Malacostraca</taxon>
        <taxon>Eumalacostraca</taxon>
        <taxon>Eucarida</taxon>
        <taxon>Decapoda</taxon>
        <taxon>Pleocyemata</taxon>
        <taxon>Brachyura</taxon>
        <taxon>Eubrachyura</taxon>
        <taxon>Portunoidea</taxon>
        <taxon>Portunidae</taxon>
        <taxon>Portuninae</taxon>
        <taxon>Portunus</taxon>
    </lineage>
</organism>
<evidence type="ECO:0000313" key="2">
    <source>
        <dbReference type="EMBL" id="MPC62701.1"/>
    </source>
</evidence>
<gene>
    <name evidence="2" type="ORF">E2C01_056790</name>
</gene>
<evidence type="ECO:0000313" key="3">
    <source>
        <dbReference type="Proteomes" id="UP000324222"/>
    </source>
</evidence>
<sequence>MQHCSSKEEAEDNQICWVSHERTRIALSTACDNSFFTWVLLTCVAGGHHNFDVILICEMVCPHRLVRSSPKPQESSKPQVKQSDNL</sequence>
<evidence type="ECO:0000256" key="1">
    <source>
        <dbReference type="SAM" id="MobiDB-lite"/>
    </source>
</evidence>
<reference evidence="2 3" key="1">
    <citation type="submission" date="2019-05" db="EMBL/GenBank/DDBJ databases">
        <title>Another draft genome of Portunus trituberculatus and its Hox gene families provides insights of decapod evolution.</title>
        <authorList>
            <person name="Jeong J.-H."/>
            <person name="Song I."/>
            <person name="Kim S."/>
            <person name="Choi T."/>
            <person name="Kim D."/>
            <person name="Ryu S."/>
            <person name="Kim W."/>
        </authorList>
    </citation>
    <scope>NUCLEOTIDE SEQUENCE [LARGE SCALE GENOMIC DNA]</scope>
    <source>
        <tissue evidence="2">Muscle</tissue>
    </source>
</reference>
<feature type="region of interest" description="Disordered" evidence="1">
    <location>
        <begin position="67"/>
        <end position="86"/>
    </location>
</feature>
<dbReference type="AlphaFoldDB" id="A0A5B7GRA9"/>
<name>A0A5B7GRA9_PORTR</name>
<comment type="caution">
    <text evidence="2">The sequence shown here is derived from an EMBL/GenBank/DDBJ whole genome shotgun (WGS) entry which is preliminary data.</text>
</comment>
<keyword evidence="3" id="KW-1185">Reference proteome</keyword>
<feature type="compositionally biased region" description="Low complexity" evidence="1">
    <location>
        <begin position="68"/>
        <end position="86"/>
    </location>
</feature>
<protein>
    <submittedName>
        <fullName evidence="2">Uncharacterized protein</fullName>
    </submittedName>
</protein>
<dbReference type="Proteomes" id="UP000324222">
    <property type="component" value="Unassembled WGS sequence"/>
</dbReference>
<dbReference type="EMBL" id="VSRR010019970">
    <property type="protein sequence ID" value="MPC62701.1"/>
    <property type="molecule type" value="Genomic_DNA"/>
</dbReference>